<accession>A0ABP4EHQ4</accession>
<protein>
    <recommendedName>
        <fullName evidence="1">non-specific serine/threonine protein kinase</fullName>
        <ecNumber evidence="1">2.7.11.1</ecNumber>
    </recommendedName>
</protein>
<keyword evidence="2" id="KW-0723">Serine/threonine-protein kinase</keyword>
<name>A0ABP4EHQ4_9ACTN</name>
<keyword evidence="6 7" id="KW-0067">ATP-binding</keyword>
<sequence>MDSRVAGRYTLVREIGRGGMGAVWLARDEMLGRDVAIKRVAVQADGDAVARVTREARLAAMLNHPHVVTVFDLVAESEQRWLVMEYVESRNLSALIREQGPLTPDTAAPLLSQAASALAAAHQAGVVHRDVKPGNMLVTPTGLLKLGDFGIARTGTDVGLTQTGMVTGSPGYLAPEVAAGQSATLSSDVWSFGASVFHAVTGHPPYDTSENLMGALYRLVHEEPPRTEAAGWLAPLLLATMERDPARRWSADQVAAWLHDPQARERLNRRLPAAPARPTAAPVAPSAPVIATEPTDVLPTAPTRRRRSPVLLAVGVAALIALIAAGWVLGTQTSDDDAGSTDDAPPTSQTSTEPTTSAGPDAEGMRQFVASYLDQVTADPATAYQQMLTPAFQEKSGNWGRYQGWWNQVEGAELISVDADPLEMTVQYRVRYSMTNGKTRTEDISLDLAYDNGIYRIAGEG</sequence>
<dbReference type="EMBL" id="BAAALG010000011">
    <property type="protein sequence ID" value="GAA1105200.1"/>
    <property type="molecule type" value="Genomic_DNA"/>
</dbReference>
<evidence type="ECO:0000256" key="9">
    <source>
        <dbReference type="SAM" id="Phobius"/>
    </source>
</evidence>
<evidence type="ECO:0000313" key="12">
    <source>
        <dbReference type="Proteomes" id="UP001501581"/>
    </source>
</evidence>
<dbReference type="PROSITE" id="PS50011">
    <property type="entry name" value="PROTEIN_KINASE_DOM"/>
    <property type="match status" value="1"/>
</dbReference>
<dbReference type="PANTHER" id="PTHR43289">
    <property type="entry name" value="MITOGEN-ACTIVATED PROTEIN KINASE KINASE KINASE 20-RELATED"/>
    <property type="match status" value="1"/>
</dbReference>
<dbReference type="GO" id="GO:0016301">
    <property type="term" value="F:kinase activity"/>
    <property type="evidence" value="ECO:0007669"/>
    <property type="project" value="UniProtKB-KW"/>
</dbReference>
<feature type="transmembrane region" description="Helical" evidence="9">
    <location>
        <begin position="310"/>
        <end position="330"/>
    </location>
</feature>
<evidence type="ECO:0000256" key="1">
    <source>
        <dbReference type="ARBA" id="ARBA00012513"/>
    </source>
</evidence>
<keyword evidence="3" id="KW-0808">Transferase</keyword>
<evidence type="ECO:0000256" key="4">
    <source>
        <dbReference type="ARBA" id="ARBA00022741"/>
    </source>
</evidence>
<dbReference type="EC" id="2.7.11.1" evidence="1"/>
<keyword evidence="9" id="KW-0812">Transmembrane</keyword>
<keyword evidence="4 7" id="KW-0547">Nucleotide-binding</keyword>
<dbReference type="SMART" id="SM00220">
    <property type="entry name" value="S_TKc"/>
    <property type="match status" value="1"/>
</dbReference>
<evidence type="ECO:0000256" key="7">
    <source>
        <dbReference type="PROSITE-ProRule" id="PRU10141"/>
    </source>
</evidence>
<evidence type="ECO:0000256" key="5">
    <source>
        <dbReference type="ARBA" id="ARBA00022777"/>
    </source>
</evidence>
<reference evidence="12" key="1">
    <citation type="journal article" date="2019" name="Int. J. Syst. Evol. Microbiol.">
        <title>The Global Catalogue of Microorganisms (GCM) 10K type strain sequencing project: providing services to taxonomists for standard genome sequencing and annotation.</title>
        <authorList>
            <consortium name="The Broad Institute Genomics Platform"/>
            <consortium name="The Broad Institute Genome Sequencing Center for Infectious Disease"/>
            <person name="Wu L."/>
            <person name="Ma J."/>
        </authorList>
    </citation>
    <scope>NUCLEOTIDE SEQUENCE [LARGE SCALE GENOMIC DNA]</scope>
    <source>
        <strain evidence="12">JCM 13008</strain>
    </source>
</reference>
<dbReference type="PROSITE" id="PS00107">
    <property type="entry name" value="PROTEIN_KINASE_ATP"/>
    <property type="match status" value="1"/>
</dbReference>
<keyword evidence="9" id="KW-0472">Membrane</keyword>
<dbReference type="Proteomes" id="UP001501581">
    <property type="component" value="Unassembled WGS sequence"/>
</dbReference>
<gene>
    <name evidence="11" type="ORF">GCM10009668_25700</name>
</gene>
<dbReference type="RefSeq" id="WP_343995027.1">
    <property type="nucleotide sequence ID" value="NZ_BAAALG010000011.1"/>
</dbReference>
<dbReference type="SUPFAM" id="SSF56112">
    <property type="entry name" value="Protein kinase-like (PK-like)"/>
    <property type="match status" value="1"/>
</dbReference>
<feature type="domain" description="Protein kinase" evidence="10">
    <location>
        <begin position="9"/>
        <end position="258"/>
    </location>
</feature>
<evidence type="ECO:0000259" key="10">
    <source>
        <dbReference type="PROSITE" id="PS50011"/>
    </source>
</evidence>
<feature type="region of interest" description="Disordered" evidence="8">
    <location>
        <begin position="333"/>
        <end position="362"/>
    </location>
</feature>
<dbReference type="PANTHER" id="PTHR43289:SF6">
    <property type="entry name" value="SERINE_THREONINE-PROTEIN KINASE NEKL-3"/>
    <property type="match status" value="1"/>
</dbReference>
<dbReference type="Gene3D" id="1.10.510.10">
    <property type="entry name" value="Transferase(Phosphotransferase) domain 1"/>
    <property type="match status" value="1"/>
</dbReference>
<organism evidence="11 12">
    <name type="scientific">Nocardioides dubius</name>
    <dbReference type="NCBI Taxonomy" id="317019"/>
    <lineage>
        <taxon>Bacteria</taxon>
        <taxon>Bacillati</taxon>
        <taxon>Actinomycetota</taxon>
        <taxon>Actinomycetes</taxon>
        <taxon>Propionibacteriales</taxon>
        <taxon>Nocardioidaceae</taxon>
        <taxon>Nocardioides</taxon>
    </lineage>
</organism>
<evidence type="ECO:0000313" key="11">
    <source>
        <dbReference type="EMBL" id="GAA1105200.1"/>
    </source>
</evidence>
<keyword evidence="5 11" id="KW-0418">Kinase</keyword>
<dbReference type="InterPro" id="IPR000719">
    <property type="entry name" value="Prot_kinase_dom"/>
</dbReference>
<evidence type="ECO:0000256" key="8">
    <source>
        <dbReference type="SAM" id="MobiDB-lite"/>
    </source>
</evidence>
<comment type="caution">
    <text evidence="11">The sequence shown here is derived from an EMBL/GenBank/DDBJ whole genome shotgun (WGS) entry which is preliminary data.</text>
</comment>
<dbReference type="CDD" id="cd14014">
    <property type="entry name" value="STKc_PknB_like"/>
    <property type="match status" value="1"/>
</dbReference>
<feature type="binding site" evidence="7">
    <location>
        <position position="38"/>
    </location>
    <ligand>
        <name>ATP</name>
        <dbReference type="ChEBI" id="CHEBI:30616"/>
    </ligand>
</feature>
<evidence type="ECO:0000256" key="6">
    <source>
        <dbReference type="ARBA" id="ARBA00022840"/>
    </source>
</evidence>
<proteinExistence type="predicted"/>
<evidence type="ECO:0000256" key="2">
    <source>
        <dbReference type="ARBA" id="ARBA00022527"/>
    </source>
</evidence>
<feature type="compositionally biased region" description="Low complexity" evidence="8">
    <location>
        <begin position="341"/>
        <end position="357"/>
    </location>
</feature>
<dbReference type="InterPro" id="IPR017441">
    <property type="entry name" value="Protein_kinase_ATP_BS"/>
</dbReference>
<dbReference type="InterPro" id="IPR011009">
    <property type="entry name" value="Kinase-like_dom_sf"/>
</dbReference>
<dbReference type="InterPro" id="IPR008271">
    <property type="entry name" value="Ser/Thr_kinase_AS"/>
</dbReference>
<dbReference type="Gene3D" id="3.30.200.20">
    <property type="entry name" value="Phosphorylase Kinase, domain 1"/>
    <property type="match status" value="1"/>
</dbReference>
<evidence type="ECO:0000256" key="3">
    <source>
        <dbReference type="ARBA" id="ARBA00022679"/>
    </source>
</evidence>
<dbReference type="PROSITE" id="PS00108">
    <property type="entry name" value="PROTEIN_KINASE_ST"/>
    <property type="match status" value="1"/>
</dbReference>
<dbReference type="Pfam" id="PF00069">
    <property type="entry name" value="Pkinase"/>
    <property type="match status" value="1"/>
</dbReference>
<keyword evidence="12" id="KW-1185">Reference proteome</keyword>
<keyword evidence="9" id="KW-1133">Transmembrane helix</keyword>